<dbReference type="PROSITE" id="PS51186">
    <property type="entry name" value="GNAT"/>
    <property type="match status" value="1"/>
</dbReference>
<dbReference type="GO" id="GO:0016747">
    <property type="term" value="F:acyltransferase activity, transferring groups other than amino-acyl groups"/>
    <property type="evidence" value="ECO:0007669"/>
    <property type="project" value="InterPro"/>
</dbReference>
<dbReference type="SUPFAM" id="SSF55729">
    <property type="entry name" value="Acyl-CoA N-acyltransferases (Nat)"/>
    <property type="match status" value="1"/>
</dbReference>
<dbReference type="InterPro" id="IPR016181">
    <property type="entry name" value="Acyl_CoA_acyltransferase"/>
</dbReference>
<dbReference type="Gene3D" id="3.40.630.30">
    <property type="match status" value="1"/>
</dbReference>
<proteinExistence type="predicted"/>
<reference evidence="3" key="1">
    <citation type="submission" date="2020-01" db="EMBL/GenBank/DDBJ databases">
        <title>'Steroidobacter agaridevorans' sp. nov., agar-degrading bacteria isolated from rhizosphere soils.</title>
        <authorList>
            <person name="Ikenaga M."/>
            <person name="Kataoka M."/>
            <person name="Murouchi A."/>
            <person name="Katsuragi S."/>
            <person name="Sakai M."/>
        </authorList>
    </citation>
    <scope>NUCLEOTIDE SEQUENCE [LARGE SCALE GENOMIC DNA]</scope>
    <source>
        <strain evidence="3">YU21-B</strain>
    </source>
</reference>
<evidence type="ECO:0000259" key="1">
    <source>
        <dbReference type="PROSITE" id="PS51186"/>
    </source>
</evidence>
<dbReference type="Proteomes" id="UP000445000">
    <property type="component" value="Unassembled WGS sequence"/>
</dbReference>
<organism evidence="2 3">
    <name type="scientific">Steroidobacter agaridevorans</name>
    <dbReference type="NCBI Taxonomy" id="2695856"/>
    <lineage>
        <taxon>Bacteria</taxon>
        <taxon>Pseudomonadati</taxon>
        <taxon>Pseudomonadota</taxon>
        <taxon>Gammaproteobacteria</taxon>
        <taxon>Steroidobacterales</taxon>
        <taxon>Steroidobacteraceae</taxon>
        <taxon>Steroidobacter</taxon>
    </lineage>
</organism>
<comment type="caution">
    <text evidence="2">The sequence shown here is derived from an EMBL/GenBank/DDBJ whole genome shotgun (WGS) entry which is preliminary data.</text>
</comment>
<accession>A0A829YCX6</accession>
<dbReference type="InterPro" id="IPR000182">
    <property type="entry name" value="GNAT_dom"/>
</dbReference>
<dbReference type="NCBIfam" id="NF040501">
    <property type="entry name" value="resist_ArsN2"/>
    <property type="match status" value="1"/>
</dbReference>
<dbReference type="Pfam" id="PF00583">
    <property type="entry name" value="Acetyltransf_1"/>
    <property type="match status" value="1"/>
</dbReference>
<evidence type="ECO:0000313" key="3">
    <source>
        <dbReference type="Proteomes" id="UP000445000"/>
    </source>
</evidence>
<sequence>MVPGTILGMSELEAIHQSPDFAAALRLLDSADLPTSDLTEAHLRHFFYLGLSTAPAGLVGVEFHGPDALLRSLVVAPEYRSRGTGARLVARAEAYARDHGAVAVYILTTTAERFFRARGYITASREQAPVAIRETPEFSSLCPASSAFLLKRL</sequence>
<keyword evidence="3" id="KW-1185">Reference proteome</keyword>
<name>A0A829YCX6_9GAMM</name>
<evidence type="ECO:0000313" key="2">
    <source>
        <dbReference type="EMBL" id="GFE80482.1"/>
    </source>
</evidence>
<dbReference type="CDD" id="cd04301">
    <property type="entry name" value="NAT_SF"/>
    <property type="match status" value="1"/>
</dbReference>
<gene>
    <name evidence="2" type="ORF">GCM10011487_24820</name>
</gene>
<feature type="domain" description="N-acetyltransferase" evidence="1">
    <location>
        <begin position="4"/>
        <end position="139"/>
    </location>
</feature>
<dbReference type="AlphaFoldDB" id="A0A829YCX6"/>
<dbReference type="EMBL" id="BLJN01000002">
    <property type="protein sequence ID" value="GFE80482.1"/>
    <property type="molecule type" value="Genomic_DNA"/>
</dbReference>
<protein>
    <recommendedName>
        <fullName evidence="1">N-acetyltransferase domain-containing protein</fullName>
    </recommendedName>
</protein>